<dbReference type="Pfam" id="PF00535">
    <property type="entry name" value="Glycos_transf_2"/>
    <property type="match status" value="1"/>
</dbReference>
<dbReference type="InterPro" id="IPR029044">
    <property type="entry name" value="Nucleotide-diphossugar_trans"/>
</dbReference>
<dbReference type="Gene3D" id="3.90.550.10">
    <property type="entry name" value="Spore Coat Polysaccharide Biosynthesis Protein SpsA, Chain A"/>
    <property type="match status" value="1"/>
</dbReference>
<dbReference type="GO" id="GO:0016740">
    <property type="term" value="F:transferase activity"/>
    <property type="evidence" value="ECO:0007669"/>
    <property type="project" value="UniProtKB-KW"/>
</dbReference>
<dbReference type="PANTHER" id="PTHR43685">
    <property type="entry name" value="GLYCOSYLTRANSFERASE"/>
    <property type="match status" value="1"/>
</dbReference>
<dbReference type="AlphaFoldDB" id="W9DA94"/>
<keyword evidence="2" id="KW-0808">Transferase</keyword>
<evidence type="ECO:0000313" key="3">
    <source>
        <dbReference type="Proteomes" id="UP000035035"/>
    </source>
</evidence>
<name>W9DA94_9ACTN</name>
<evidence type="ECO:0000259" key="1">
    <source>
        <dbReference type="Pfam" id="PF00535"/>
    </source>
</evidence>
<sequence length="319" mass="34229">MVTGTSGPSAIPFAENRSGEPRLSVVICCYTERRRQQVEAAIVATAAQLGDADELIIVVDHNPDLSADLAAGHPGLIVVANKGIRGLSEARNTGTDTASGDVVVFIDDDARPAPGALKAVRARMAEAHVAAIGGAVEARWETAAPEWFPDEFGWVVGCDYLGLPHHGAAIRNPIGAAMAVRRDALLDIGGFSPALGRRGALPAGCEETLMGIALRERNPNDRIVRDTTFRVTHLVPDDRGTFRYFTSRCYHEGRSKAVLASLTGADAALASERRYTTRVLPAGVWRHRRSPRRCAALVAGFLWTCAGYARGLAERRSIR</sequence>
<evidence type="ECO:0000313" key="2">
    <source>
        <dbReference type="EMBL" id="ETA05282.1"/>
    </source>
</evidence>
<dbReference type="Proteomes" id="UP000035035">
    <property type="component" value="Unassembled WGS sequence"/>
</dbReference>
<dbReference type="InterPro" id="IPR050834">
    <property type="entry name" value="Glycosyltransf_2"/>
</dbReference>
<keyword evidence="3" id="KW-1185">Reference proteome</keyword>
<dbReference type="EMBL" id="AYXO01000045">
    <property type="protein sequence ID" value="ETA05282.1"/>
    <property type="molecule type" value="Genomic_DNA"/>
</dbReference>
<accession>W9DA94</accession>
<organism evidence="2 3">
    <name type="scientific">Gordonia alkanivorans CGMCC 6845</name>
    <dbReference type="NCBI Taxonomy" id="1423140"/>
    <lineage>
        <taxon>Bacteria</taxon>
        <taxon>Bacillati</taxon>
        <taxon>Actinomycetota</taxon>
        <taxon>Actinomycetes</taxon>
        <taxon>Mycobacteriales</taxon>
        <taxon>Gordoniaceae</taxon>
        <taxon>Gordonia</taxon>
    </lineage>
</organism>
<proteinExistence type="predicted"/>
<dbReference type="HOGENOM" id="CLU_025996_19_2_11"/>
<dbReference type="InterPro" id="IPR001173">
    <property type="entry name" value="Glyco_trans_2-like"/>
</dbReference>
<comment type="caution">
    <text evidence="2">The sequence shown here is derived from an EMBL/GenBank/DDBJ whole genome shotgun (WGS) entry which is preliminary data.</text>
</comment>
<reference evidence="2 3" key="1">
    <citation type="journal article" date="2014" name="Genome Announc.">
        <title>Draft Genome Sequence of Gordonia alkanivorans Strain CGMCC6845, a Halotolerant Hydrocarbon-Degrading Bacterium.</title>
        <authorList>
            <person name="Wang X."/>
            <person name="Jin D."/>
            <person name="Zhou L."/>
            <person name="Wu L."/>
            <person name="An W."/>
            <person name="Zhao L."/>
        </authorList>
    </citation>
    <scope>NUCLEOTIDE SEQUENCE [LARGE SCALE GENOMIC DNA]</scope>
    <source>
        <strain evidence="2 3">CGMCC 6845</strain>
    </source>
</reference>
<dbReference type="PATRIC" id="fig|1423140.3.peg.3492"/>
<protein>
    <submittedName>
        <fullName evidence="2">Glycosyl transferase</fullName>
    </submittedName>
</protein>
<dbReference type="PANTHER" id="PTHR43685:SF2">
    <property type="entry name" value="GLYCOSYLTRANSFERASE 2-LIKE DOMAIN-CONTAINING PROTEIN"/>
    <property type="match status" value="1"/>
</dbReference>
<dbReference type="SUPFAM" id="SSF53448">
    <property type="entry name" value="Nucleotide-diphospho-sugar transferases"/>
    <property type="match status" value="1"/>
</dbReference>
<gene>
    <name evidence="2" type="ORF">V525_17500</name>
</gene>
<feature type="domain" description="Glycosyltransferase 2-like" evidence="1">
    <location>
        <begin position="24"/>
        <end position="185"/>
    </location>
</feature>